<dbReference type="Proteomes" id="UP000249203">
    <property type="component" value="Unassembled WGS sequence"/>
</dbReference>
<organism evidence="1 3">
    <name type="scientific">Aliidiomarina maris</name>
    <dbReference type="NCBI Taxonomy" id="531312"/>
    <lineage>
        <taxon>Bacteria</taxon>
        <taxon>Pseudomonadati</taxon>
        <taxon>Pseudomonadota</taxon>
        <taxon>Gammaproteobacteria</taxon>
        <taxon>Alteromonadales</taxon>
        <taxon>Idiomarinaceae</taxon>
        <taxon>Aliidiomarina</taxon>
    </lineage>
</organism>
<reference evidence="2 4" key="1">
    <citation type="journal article" date="2018" name="Front. Microbiol.">
        <title>Genome-Based Analysis Reveals the Taxonomy and Diversity of the Family Idiomarinaceae.</title>
        <authorList>
            <person name="Liu Y."/>
            <person name="Lai Q."/>
            <person name="Shao Z."/>
        </authorList>
    </citation>
    <scope>NUCLEOTIDE SEQUENCE [LARGE SCALE GENOMIC DNA]</scope>
    <source>
        <strain evidence="2 4">CF12-14</strain>
    </source>
</reference>
<proteinExistence type="predicted"/>
<gene>
    <name evidence="1" type="ORF">B0I24_103170</name>
    <name evidence="2" type="ORF">CWE07_03400</name>
</gene>
<comment type="caution">
    <text evidence="1">The sequence shown here is derived from an EMBL/GenBank/DDBJ whole genome shotgun (WGS) entry which is preliminary data.</text>
</comment>
<sequence>MNEIISQLNGVVSMWWAGLTVSAGLVLAAVAPVQAQQPPEYTQRSIDLAADGLDHLQARLANGAVTLQGEPGLQQVVVEAHIYHYDAEDIVLTLVAEQGAARLEASFGGGSYSGAAPYINLHVRVPHHFSAEIEHGDGEVIVHELAGMLSLQNGAGDIQVSHVGGVHIEHRSGGKVNTRNIHGPVRIRQR</sequence>
<name>A0A327X7P7_9GAMM</name>
<evidence type="ECO:0000313" key="4">
    <source>
        <dbReference type="Proteomes" id="UP000287865"/>
    </source>
</evidence>
<dbReference type="AlphaFoldDB" id="A0A327X7P7"/>
<dbReference type="EMBL" id="QLMD01000003">
    <property type="protein sequence ID" value="RAJ99176.1"/>
    <property type="molecule type" value="Genomic_DNA"/>
</dbReference>
<protein>
    <recommendedName>
        <fullName evidence="5">Adhesin domain-containing protein</fullName>
    </recommendedName>
</protein>
<evidence type="ECO:0000313" key="3">
    <source>
        <dbReference type="Proteomes" id="UP000249203"/>
    </source>
</evidence>
<evidence type="ECO:0008006" key="5">
    <source>
        <dbReference type="Google" id="ProtNLM"/>
    </source>
</evidence>
<dbReference type="EMBL" id="PIPK01000002">
    <property type="protein sequence ID" value="RUO27677.1"/>
    <property type="molecule type" value="Genomic_DNA"/>
</dbReference>
<keyword evidence="4" id="KW-1185">Reference proteome</keyword>
<dbReference type="OrthoDB" id="6195678at2"/>
<dbReference type="Proteomes" id="UP000287865">
    <property type="component" value="Unassembled WGS sequence"/>
</dbReference>
<dbReference type="RefSeq" id="WP_111568783.1">
    <property type="nucleotide sequence ID" value="NZ_PIPK01000002.1"/>
</dbReference>
<accession>A0A327X7P7</accession>
<evidence type="ECO:0000313" key="1">
    <source>
        <dbReference type="EMBL" id="RAJ99176.1"/>
    </source>
</evidence>
<reference evidence="1 3" key="2">
    <citation type="submission" date="2018-06" db="EMBL/GenBank/DDBJ databases">
        <title>Genomic Encyclopedia of Type Strains, Phase III (KMG-III): the genomes of soil and plant-associated and newly described type strains.</title>
        <authorList>
            <person name="Whitman W."/>
        </authorList>
    </citation>
    <scope>NUCLEOTIDE SEQUENCE [LARGE SCALE GENOMIC DNA]</scope>
    <source>
        <strain evidence="1 3">CGMCC 1.15366</strain>
    </source>
</reference>
<evidence type="ECO:0000313" key="2">
    <source>
        <dbReference type="EMBL" id="RUO27677.1"/>
    </source>
</evidence>